<reference evidence="2" key="2">
    <citation type="submission" date="2015-07" db="EMBL/GenBank/DDBJ databases">
        <title>Plasmids, circular viruses and viroids from rat gut.</title>
        <authorList>
            <person name="Jorgensen T.J."/>
            <person name="Hansen M.A."/>
            <person name="Xu Z."/>
            <person name="Tabak M.A."/>
            <person name="Sorensen S.J."/>
            <person name="Hansen L.H."/>
        </authorList>
    </citation>
    <scope>NUCLEOTIDE SEQUENCE</scope>
    <source>
        <strain evidence="2">RGFK0851</strain>
    </source>
</reference>
<keyword evidence="1" id="KW-0472">Membrane</keyword>
<evidence type="ECO:0000313" key="2">
    <source>
        <dbReference type="EMBL" id="CRY95979.1"/>
    </source>
</evidence>
<keyword evidence="1" id="KW-1133">Transmembrane helix</keyword>
<reference evidence="2" key="1">
    <citation type="submission" date="2015-06" db="EMBL/GenBank/DDBJ databases">
        <authorList>
            <person name="Joergensen T."/>
        </authorList>
    </citation>
    <scope>NUCLEOTIDE SEQUENCE</scope>
    <source>
        <strain evidence="2">RGFK0851</strain>
    </source>
</reference>
<sequence length="104" mass="10654">MAYVYSTRFVEEEVAAGGSGGIYTVPAGYVAVIRTVAITAQASGAGLGLLYRGGSIGLAALRSVTQYDTAVVNCRHVLNGGDVLNFAAFVVGFSVSVSGYLLEV</sequence>
<dbReference type="EMBL" id="LN853456">
    <property type="protein sequence ID" value="CRY95979.1"/>
    <property type="molecule type" value="Genomic_DNA"/>
</dbReference>
<dbReference type="AlphaFoldDB" id="A0A0H5Q3K4"/>
<protein>
    <submittedName>
        <fullName evidence="2">Uncharacterized protein</fullName>
    </submittedName>
</protein>
<proteinExistence type="predicted"/>
<keyword evidence="1" id="KW-0812">Transmembrane</keyword>
<feature type="transmembrane region" description="Helical" evidence="1">
    <location>
        <begin position="83"/>
        <end position="102"/>
    </location>
</feature>
<organism evidence="2">
    <name type="scientific">uncultured prokaryote</name>
    <dbReference type="NCBI Taxonomy" id="198431"/>
    <lineage>
        <taxon>unclassified sequences</taxon>
        <taxon>environmental samples</taxon>
    </lineage>
</organism>
<evidence type="ECO:0000256" key="1">
    <source>
        <dbReference type="SAM" id="Phobius"/>
    </source>
</evidence>
<accession>A0A0H5Q3K4</accession>
<name>A0A0H5Q3K4_9ZZZZ</name>